<feature type="domain" description="ABC transmembrane type-1" evidence="10">
    <location>
        <begin position="71"/>
        <end position="272"/>
    </location>
</feature>
<evidence type="ECO:0000256" key="4">
    <source>
        <dbReference type="ARBA" id="ARBA00022692"/>
    </source>
</evidence>
<dbReference type="RefSeq" id="WP_108918597.1">
    <property type="nucleotide sequence ID" value="NZ_BGJY01000013.1"/>
</dbReference>
<comment type="subunit">
    <text evidence="2">The complex is composed of two ATP-binding proteins (CysA), two transmembrane proteins (CysT and CysW) and a solute-binding protein (CysP).</text>
</comment>
<dbReference type="NCBIfam" id="TIGR00969">
    <property type="entry name" value="3a0106s02"/>
    <property type="match status" value="1"/>
</dbReference>
<dbReference type="AlphaFoldDB" id="A0A2U1SLM8"/>
<keyword evidence="6 9" id="KW-0764">Sulfate transport</keyword>
<dbReference type="CDD" id="cd06261">
    <property type="entry name" value="TM_PBP2"/>
    <property type="match status" value="1"/>
</dbReference>
<evidence type="ECO:0000256" key="8">
    <source>
        <dbReference type="ARBA" id="ARBA00025323"/>
    </source>
</evidence>
<evidence type="ECO:0000256" key="3">
    <source>
        <dbReference type="ARBA" id="ARBA00022448"/>
    </source>
</evidence>
<keyword evidence="12" id="KW-1185">Reference proteome</keyword>
<feature type="transmembrane region" description="Helical" evidence="9">
    <location>
        <begin position="223"/>
        <end position="246"/>
    </location>
</feature>
<evidence type="ECO:0000256" key="2">
    <source>
        <dbReference type="ARBA" id="ARBA00011779"/>
    </source>
</evidence>
<accession>A0A2U1SLM8</accession>
<dbReference type="GO" id="GO:0015419">
    <property type="term" value="F:ABC-type sulfate transporter activity"/>
    <property type="evidence" value="ECO:0007669"/>
    <property type="project" value="UniProtKB-UniRule"/>
</dbReference>
<dbReference type="Gene3D" id="1.10.3720.10">
    <property type="entry name" value="MetI-like"/>
    <property type="match status" value="1"/>
</dbReference>
<evidence type="ECO:0000313" key="12">
    <source>
        <dbReference type="Proteomes" id="UP000245137"/>
    </source>
</evidence>
<dbReference type="NCBIfam" id="TIGR02139">
    <property type="entry name" value="permease_CysT"/>
    <property type="match status" value="1"/>
</dbReference>
<feature type="transmembrane region" description="Helical" evidence="9">
    <location>
        <begin position="149"/>
        <end position="167"/>
    </location>
</feature>
<dbReference type="OrthoDB" id="9804629at2"/>
<evidence type="ECO:0000256" key="5">
    <source>
        <dbReference type="ARBA" id="ARBA00022989"/>
    </source>
</evidence>
<evidence type="ECO:0000259" key="10">
    <source>
        <dbReference type="PROSITE" id="PS50928"/>
    </source>
</evidence>
<dbReference type="SUPFAM" id="SSF161098">
    <property type="entry name" value="MetI-like"/>
    <property type="match status" value="1"/>
</dbReference>
<dbReference type="GO" id="GO:0005886">
    <property type="term" value="C:plasma membrane"/>
    <property type="evidence" value="ECO:0007669"/>
    <property type="project" value="UniProtKB-SubCell"/>
</dbReference>
<dbReference type="PANTHER" id="PTHR30406">
    <property type="entry name" value="SULFATE TRANSPORT SYSTEM PERMEASE PROTEIN"/>
    <property type="match status" value="1"/>
</dbReference>
<dbReference type="Proteomes" id="UP000245137">
    <property type="component" value="Unassembled WGS sequence"/>
</dbReference>
<evidence type="ECO:0000256" key="6">
    <source>
        <dbReference type="ARBA" id="ARBA00023032"/>
    </source>
</evidence>
<comment type="caution">
    <text evidence="11">The sequence shown here is derived from an EMBL/GenBank/DDBJ whole genome shotgun (WGS) entry which is preliminary data.</text>
</comment>
<dbReference type="InterPro" id="IPR011865">
    <property type="entry name" value="CysT_permease"/>
</dbReference>
<reference evidence="11 12" key="1">
    <citation type="journal article" date="2018" name="Appl. Microbiol. Biotechnol.">
        <title>Co-cultivation of the strictly anaerobic methanogen Methanosarcina barkeri with aerobic methanotrophs in an oxygen-limited membrane bioreactor.</title>
        <authorList>
            <person name="In 't Zandt M.H."/>
            <person name="van den Bosch T.J.M."/>
            <person name="Rijkers R."/>
            <person name="van Kessel M.A.H.J."/>
            <person name="Jetten M.S.M."/>
            <person name="Welte C.U."/>
        </authorList>
    </citation>
    <scope>NUCLEOTIDE SEQUENCE [LARGE SCALE GENOMIC DNA]</scope>
    <source>
        <strain evidence="11 12">DSM 17706</strain>
    </source>
</reference>
<keyword evidence="3 9" id="KW-0813">Transport</keyword>
<keyword evidence="4 9" id="KW-0812">Transmembrane</keyword>
<name>A0A2U1SLM8_METSR</name>
<evidence type="ECO:0000313" key="11">
    <source>
        <dbReference type="EMBL" id="PWB92500.1"/>
    </source>
</evidence>
<dbReference type="Pfam" id="PF00528">
    <property type="entry name" value="BPD_transp_1"/>
    <property type="match status" value="1"/>
</dbReference>
<sequence>MSASTQIVKRKARSFPAPSVIPGFRATFGFTLFYLSLVVLFPLSMLVIRASELGLAGLYGVAVEPRVAAALRTSFFISFAAAAIDVVFGLVTAWVLTRYEFPGRRFLDAIVDLPFALPTAVAGIALAALYAPNGWLGEPLADYDIKIAFTRWGILVALVFVGLPFVVRTVQPLLAEIDVELEEASATLGASRAHTVWRVLLPPILPALLTGFALAFARSVGEYGSVIFIAGNLAYISEIAPLLIIVKLEQFDYAGATGIATIMLAISFAVLLAINLIQAWSQKRFGHV</sequence>
<feature type="transmembrane region" description="Helical" evidence="9">
    <location>
        <begin position="75"/>
        <end position="97"/>
    </location>
</feature>
<dbReference type="InterPro" id="IPR005667">
    <property type="entry name" value="Sulph_transpt2"/>
</dbReference>
<feature type="transmembrane region" description="Helical" evidence="9">
    <location>
        <begin position="199"/>
        <end position="217"/>
    </location>
</feature>
<evidence type="ECO:0000256" key="9">
    <source>
        <dbReference type="RuleBase" id="RU366001"/>
    </source>
</evidence>
<proteinExistence type="inferred from homology"/>
<organism evidence="11 12">
    <name type="scientific">Methylosinus sporium</name>
    <dbReference type="NCBI Taxonomy" id="428"/>
    <lineage>
        <taxon>Bacteria</taxon>
        <taxon>Pseudomonadati</taxon>
        <taxon>Pseudomonadota</taxon>
        <taxon>Alphaproteobacteria</taxon>
        <taxon>Hyphomicrobiales</taxon>
        <taxon>Methylocystaceae</taxon>
        <taxon>Methylosinus</taxon>
    </lineage>
</organism>
<dbReference type="EMBL" id="PUIV01000049">
    <property type="protein sequence ID" value="PWB92500.1"/>
    <property type="molecule type" value="Genomic_DNA"/>
</dbReference>
<dbReference type="InterPro" id="IPR035906">
    <property type="entry name" value="MetI-like_sf"/>
</dbReference>
<keyword evidence="5 9" id="KW-1133">Transmembrane helix</keyword>
<feature type="transmembrane region" description="Helical" evidence="9">
    <location>
        <begin position="253"/>
        <end position="277"/>
    </location>
</feature>
<comment type="similarity">
    <text evidence="9">Belongs to the binding-protein-dependent transport system permease family. CysTW subfamily.</text>
</comment>
<dbReference type="FunFam" id="1.10.3720.10:FF:000004">
    <property type="entry name" value="Sulfate transport system permease protein CysT"/>
    <property type="match status" value="1"/>
</dbReference>
<dbReference type="InterPro" id="IPR000515">
    <property type="entry name" value="MetI-like"/>
</dbReference>
<gene>
    <name evidence="11" type="primary">cysT</name>
    <name evidence="11" type="ORF">C5689_17895</name>
</gene>
<feature type="transmembrane region" description="Helical" evidence="9">
    <location>
        <begin position="109"/>
        <end position="129"/>
    </location>
</feature>
<evidence type="ECO:0000256" key="7">
    <source>
        <dbReference type="ARBA" id="ARBA00023136"/>
    </source>
</evidence>
<keyword evidence="7 9" id="KW-0472">Membrane</keyword>
<protein>
    <recommendedName>
        <fullName evidence="9">Sulfate transport system permease protein CysT</fullName>
    </recommendedName>
</protein>
<comment type="subcellular location">
    <subcellularLocation>
        <location evidence="1">Cell membrane</location>
        <topology evidence="1">Multi-pass membrane protein</topology>
    </subcellularLocation>
</comment>
<evidence type="ECO:0000256" key="1">
    <source>
        <dbReference type="ARBA" id="ARBA00004651"/>
    </source>
</evidence>
<comment type="function">
    <text evidence="8">Part of the ABC transporter complex CysAWTP (TC 3.A.1.6.1) involved in sulfate/thiosulfate import. Probably responsible for the translocation of the substrate across the membrane.</text>
</comment>
<dbReference type="PANTHER" id="PTHR30406:SF8">
    <property type="entry name" value="SULFATE TRANSPORT SYSTEM PERMEASE PROTEIN CYST"/>
    <property type="match status" value="1"/>
</dbReference>
<dbReference type="PROSITE" id="PS50928">
    <property type="entry name" value="ABC_TM1"/>
    <property type="match status" value="1"/>
</dbReference>
<feature type="transmembrane region" description="Helical" evidence="9">
    <location>
        <begin position="20"/>
        <end position="48"/>
    </location>
</feature>
<comment type="function">
    <text evidence="9">Part of the ABC transporter complex (TC 3.A.1.6.1) involved in sulfate/thiosulfate import.</text>
</comment>